<name>A0A8T0DF45_9TREM</name>
<dbReference type="AlphaFoldDB" id="A0A8T0DF45"/>
<dbReference type="EMBL" id="JTDF01006562">
    <property type="protein sequence ID" value="KAF8565544.1"/>
    <property type="molecule type" value="Genomic_DNA"/>
</dbReference>
<evidence type="ECO:0000313" key="2">
    <source>
        <dbReference type="EMBL" id="KAF8565544.1"/>
    </source>
</evidence>
<dbReference type="OrthoDB" id="6249945at2759"/>
<keyword evidence="1" id="KW-0812">Transmembrane</keyword>
<keyword evidence="3" id="KW-1185">Reference proteome</keyword>
<protein>
    <submittedName>
        <fullName evidence="2">Uncharacterized protein</fullName>
    </submittedName>
</protein>
<sequence>MSLRPFIRRLAFDAQSFTEEDVTCFEKVLSEFARVCKKHSPSRSVPSARISIGNTAAAGGSTKNRDVGVEVLDVQDFILLFKWVTLKLRALLQNKSSCSKNGVFRPWMTAFDYFLSLCREQRFIPQSESVRTLNCVTVSNYQKCLDKLITQLLYVFEEVVNRNTVETTEIGDEREKNAFINLTCNIIGHLLLGNLSLFRAETLIALTRSFTDMLTNNADKNPADFVSVYGTLSHLTFLRSVWTKHDAVGSCATTVCDDFLSESQLHQSVLDAFLNGLKRTTPTYRNSLVLDAKDTPLFRQTVVSCLNGIAQLIICRTCKLAPSTLVTVVRTLWPHVIMLSRQCSSFNKKSDLIVQSTSDSCSGFSSPNLRQSVEDLHGVMPSKFDSTVADNLTSSPQYTLPWTTIQPSMLTTTARSSSSDLAWTTSSSEDEFNAASFTEQYISGATEVIADRFLIANSSHECERTSQTQCIRQKHVHLKHTKARQVARSNLPGARFSGKPTLNNQVMLSVYTSLFLYLLLIFLNWLELKYCCCISYFN</sequence>
<organism evidence="2 3">
    <name type="scientific">Paragonimus westermani</name>
    <dbReference type="NCBI Taxonomy" id="34504"/>
    <lineage>
        <taxon>Eukaryota</taxon>
        <taxon>Metazoa</taxon>
        <taxon>Spiralia</taxon>
        <taxon>Lophotrochozoa</taxon>
        <taxon>Platyhelminthes</taxon>
        <taxon>Trematoda</taxon>
        <taxon>Digenea</taxon>
        <taxon>Plagiorchiida</taxon>
        <taxon>Troglotremata</taxon>
        <taxon>Troglotrematidae</taxon>
        <taxon>Paragonimus</taxon>
    </lineage>
</organism>
<keyword evidence="1" id="KW-0472">Membrane</keyword>
<gene>
    <name evidence="2" type="ORF">P879_07029</name>
</gene>
<feature type="transmembrane region" description="Helical" evidence="1">
    <location>
        <begin position="506"/>
        <end position="526"/>
    </location>
</feature>
<accession>A0A8T0DF45</accession>
<proteinExistence type="predicted"/>
<evidence type="ECO:0000256" key="1">
    <source>
        <dbReference type="SAM" id="Phobius"/>
    </source>
</evidence>
<dbReference type="Proteomes" id="UP000699462">
    <property type="component" value="Unassembled WGS sequence"/>
</dbReference>
<keyword evidence="1" id="KW-1133">Transmembrane helix</keyword>
<comment type="caution">
    <text evidence="2">The sequence shown here is derived from an EMBL/GenBank/DDBJ whole genome shotgun (WGS) entry which is preliminary data.</text>
</comment>
<evidence type="ECO:0000313" key="3">
    <source>
        <dbReference type="Proteomes" id="UP000699462"/>
    </source>
</evidence>
<reference evidence="2 3" key="1">
    <citation type="submission" date="2019-07" db="EMBL/GenBank/DDBJ databases">
        <title>Annotation for the trematode Paragonimus westermani.</title>
        <authorList>
            <person name="Choi Y.-J."/>
        </authorList>
    </citation>
    <scope>NUCLEOTIDE SEQUENCE [LARGE SCALE GENOMIC DNA]</scope>
    <source>
        <strain evidence="2">180907_Pwestermani</strain>
    </source>
</reference>